<evidence type="ECO:0008006" key="3">
    <source>
        <dbReference type="Google" id="ProtNLM"/>
    </source>
</evidence>
<dbReference type="eggNOG" id="KOG0017">
    <property type="taxonomic scope" value="Eukaryota"/>
</dbReference>
<dbReference type="EMBL" id="KL988695">
    <property type="protein sequence ID" value="KFK22489.1"/>
    <property type="molecule type" value="Genomic_DNA"/>
</dbReference>
<dbReference type="Pfam" id="PF14223">
    <property type="entry name" value="Retrotran_gag_2"/>
    <property type="match status" value="1"/>
</dbReference>
<reference evidence="2" key="1">
    <citation type="journal article" date="2015" name="Nat. Plants">
        <title>Genome expansion of Arabis alpina linked with retrotransposition and reduced symmetric DNA methylation.</title>
        <authorList>
            <person name="Willing E.M."/>
            <person name="Rawat V."/>
            <person name="Mandakova T."/>
            <person name="Maumus F."/>
            <person name="James G.V."/>
            <person name="Nordstroem K.J."/>
            <person name="Becker C."/>
            <person name="Warthmann N."/>
            <person name="Chica C."/>
            <person name="Szarzynska B."/>
            <person name="Zytnicki M."/>
            <person name="Albani M.C."/>
            <person name="Kiefer C."/>
            <person name="Bergonzi S."/>
            <person name="Castaings L."/>
            <person name="Mateos J.L."/>
            <person name="Berns M.C."/>
            <person name="Bujdoso N."/>
            <person name="Piofczyk T."/>
            <person name="de Lorenzo L."/>
            <person name="Barrero-Sicilia C."/>
            <person name="Mateos I."/>
            <person name="Piednoel M."/>
            <person name="Hagmann J."/>
            <person name="Chen-Min-Tao R."/>
            <person name="Iglesias-Fernandez R."/>
            <person name="Schuster S.C."/>
            <person name="Alonso-Blanco C."/>
            <person name="Roudier F."/>
            <person name="Carbonero P."/>
            <person name="Paz-Ares J."/>
            <person name="Davis S.J."/>
            <person name="Pecinka A."/>
            <person name="Quesneville H."/>
            <person name="Colot V."/>
            <person name="Lysak M.A."/>
            <person name="Weigel D."/>
            <person name="Coupland G."/>
            <person name="Schneeberger K."/>
        </authorList>
    </citation>
    <scope>NUCLEOTIDE SEQUENCE [LARGE SCALE GENOMIC DNA]</scope>
    <source>
        <strain evidence="2">cv. Pajares</strain>
    </source>
</reference>
<name>A0A087FXY7_ARAAL</name>
<dbReference type="Gramene" id="KFK22489">
    <property type="protein sequence ID" value="KFK22489"/>
    <property type="gene ID" value="AALP_AAs62859U000100"/>
</dbReference>
<gene>
    <name evidence="1" type="ORF">AALP_AAs62859U000100</name>
</gene>
<dbReference type="AlphaFoldDB" id="A0A087FXY7"/>
<dbReference type="PANTHER" id="PTHR47481">
    <property type="match status" value="1"/>
</dbReference>
<dbReference type="OrthoDB" id="1912561at2759"/>
<protein>
    <recommendedName>
        <fullName evidence="3">Retrotransposon Copia-like N-terminal domain-containing protein</fullName>
    </recommendedName>
</protein>
<accession>A0A087FXY7</accession>
<dbReference type="Proteomes" id="UP000029120">
    <property type="component" value="Unassembled WGS sequence"/>
</dbReference>
<evidence type="ECO:0000313" key="1">
    <source>
        <dbReference type="EMBL" id="KFK22489.1"/>
    </source>
</evidence>
<feature type="non-terminal residue" evidence="1">
    <location>
        <position position="160"/>
    </location>
</feature>
<keyword evidence="2" id="KW-1185">Reference proteome</keyword>
<evidence type="ECO:0000313" key="2">
    <source>
        <dbReference type="Proteomes" id="UP000029120"/>
    </source>
</evidence>
<organism evidence="1 2">
    <name type="scientific">Arabis alpina</name>
    <name type="common">Alpine rock-cress</name>
    <dbReference type="NCBI Taxonomy" id="50452"/>
    <lineage>
        <taxon>Eukaryota</taxon>
        <taxon>Viridiplantae</taxon>
        <taxon>Streptophyta</taxon>
        <taxon>Embryophyta</taxon>
        <taxon>Tracheophyta</taxon>
        <taxon>Spermatophyta</taxon>
        <taxon>Magnoliopsida</taxon>
        <taxon>eudicotyledons</taxon>
        <taxon>Gunneridae</taxon>
        <taxon>Pentapetalae</taxon>
        <taxon>rosids</taxon>
        <taxon>malvids</taxon>
        <taxon>Brassicales</taxon>
        <taxon>Brassicaceae</taxon>
        <taxon>Arabideae</taxon>
        <taxon>Arabis</taxon>
    </lineage>
</organism>
<dbReference type="OMA" id="VYYKAEL"/>
<proteinExistence type="predicted"/>
<dbReference type="PANTHER" id="PTHR47481:SF22">
    <property type="entry name" value="RETROTRANSPOSON GAG DOMAIN-CONTAINING PROTEIN"/>
    <property type="match status" value="1"/>
</dbReference>
<sequence length="160" mass="17646">MSTTSAETVDTTSSLLNINMSNITKLTSLNYLTWKLQIHALLDGYDLAGHVDGSSTPPSATLTTNNITSENPAYKKWIRQDKLIYSALLGTMSPSVQALVSRTTTSAEIWHTVASTYAKPSRGHVQQLKQQLEQIKKGDKTIDEYLQSLTTRFDQLALLG</sequence>